<evidence type="ECO:0000256" key="3">
    <source>
        <dbReference type="ARBA" id="ARBA00022840"/>
    </source>
</evidence>
<feature type="coiled-coil region" evidence="4">
    <location>
        <begin position="295"/>
        <end position="322"/>
    </location>
</feature>
<evidence type="ECO:0000313" key="7">
    <source>
        <dbReference type="EMBL" id="NEH95983.1"/>
    </source>
</evidence>
<evidence type="ECO:0000259" key="5">
    <source>
        <dbReference type="Pfam" id="PF03135"/>
    </source>
</evidence>
<dbReference type="InterPro" id="IPR043964">
    <property type="entry name" value="P-loop_TraG"/>
</dbReference>
<name>A0A6N9ZR81_9HYPH</name>
<proteinExistence type="inferred from homology"/>
<keyword evidence="4" id="KW-0175">Coiled coil</keyword>
<comment type="similarity">
    <text evidence="1">Belongs to the TrbE/VirB4 family.</text>
</comment>
<dbReference type="PANTHER" id="PTHR30121">
    <property type="entry name" value="UNCHARACTERIZED PROTEIN YJGR-RELATED"/>
    <property type="match status" value="1"/>
</dbReference>
<evidence type="ECO:0000313" key="8">
    <source>
        <dbReference type="Proteomes" id="UP000468864"/>
    </source>
</evidence>
<dbReference type="InterPro" id="IPR027417">
    <property type="entry name" value="P-loop_NTPase"/>
</dbReference>
<organism evidence="7 8">
    <name type="scientific">Rhizobium laguerreae</name>
    <dbReference type="NCBI Taxonomy" id="1076926"/>
    <lineage>
        <taxon>Bacteria</taxon>
        <taxon>Pseudomonadati</taxon>
        <taxon>Pseudomonadota</taxon>
        <taxon>Alphaproteobacteria</taxon>
        <taxon>Hyphomicrobiales</taxon>
        <taxon>Rhizobiaceae</taxon>
        <taxon>Rhizobium/Agrobacterium group</taxon>
        <taxon>Rhizobium</taxon>
    </lineage>
</organism>
<comment type="caution">
    <text evidence="7">The sequence shown here is derived from an EMBL/GenBank/DDBJ whole genome shotgun (WGS) entry which is preliminary data.</text>
</comment>
<protein>
    <submittedName>
        <fullName evidence="7">DUF87 domain-containing protein</fullName>
    </submittedName>
</protein>
<dbReference type="Pfam" id="PF03135">
    <property type="entry name" value="CagE_TrbE_VirB"/>
    <property type="match status" value="1"/>
</dbReference>
<dbReference type="InterPro" id="IPR051162">
    <property type="entry name" value="T4SS_component"/>
</dbReference>
<keyword evidence="2" id="KW-0547">Nucleotide-binding</keyword>
<dbReference type="Pfam" id="PF19044">
    <property type="entry name" value="P-loop_TraG"/>
    <property type="match status" value="1"/>
</dbReference>
<evidence type="ECO:0000256" key="2">
    <source>
        <dbReference type="ARBA" id="ARBA00022741"/>
    </source>
</evidence>
<dbReference type="PANTHER" id="PTHR30121:SF12">
    <property type="entry name" value="TYPE IV SECRETION SYSTEM PROTEIN CAGE"/>
    <property type="match status" value="1"/>
</dbReference>
<feature type="domain" description="TraG P-loop" evidence="6">
    <location>
        <begin position="440"/>
        <end position="710"/>
    </location>
</feature>
<dbReference type="Gene3D" id="3.40.50.300">
    <property type="entry name" value="P-loop containing nucleotide triphosphate hydrolases"/>
    <property type="match status" value="2"/>
</dbReference>
<dbReference type="SUPFAM" id="SSF52540">
    <property type="entry name" value="P-loop containing nucleoside triphosphate hydrolases"/>
    <property type="match status" value="1"/>
</dbReference>
<evidence type="ECO:0000259" key="6">
    <source>
        <dbReference type="Pfam" id="PF19044"/>
    </source>
</evidence>
<dbReference type="InterPro" id="IPR018145">
    <property type="entry name" value="CagE_TrbE_VirB_cntrl_dom"/>
</dbReference>
<reference evidence="7 8" key="1">
    <citation type="submission" date="2019-12" db="EMBL/GenBank/DDBJ databases">
        <title>Rhizobium genotypes associated with high levels of biological nitrogen fixation by grain legumes in a temperate-maritime cropping system.</title>
        <authorList>
            <person name="Maluk M."/>
            <person name="Francesc Ferrando Molina F."/>
            <person name="Lopez Del Egido L."/>
            <person name="Lafos M."/>
            <person name="Langarica-Fuentes A."/>
            <person name="Gebre Yohannes G."/>
            <person name="Young M.W."/>
            <person name="Martin P."/>
            <person name="Gantlett R."/>
            <person name="Kenicer G."/>
            <person name="Hawes C."/>
            <person name="Begg G.S."/>
            <person name="Quilliam R.S."/>
            <person name="Squire G.R."/>
            <person name="Poole P.S."/>
            <person name="Young P.W."/>
            <person name="Iannetta P.M."/>
            <person name="James E.K."/>
        </authorList>
    </citation>
    <scope>NUCLEOTIDE SEQUENCE [LARGE SCALE GENOMIC DNA]</scope>
    <source>
        <strain evidence="7 8">JHI2449</strain>
    </source>
</reference>
<evidence type="ECO:0000256" key="4">
    <source>
        <dbReference type="SAM" id="Coils"/>
    </source>
</evidence>
<evidence type="ECO:0000256" key="1">
    <source>
        <dbReference type="ARBA" id="ARBA00006512"/>
    </source>
</evidence>
<dbReference type="GO" id="GO:0005524">
    <property type="term" value="F:ATP binding"/>
    <property type="evidence" value="ECO:0007669"/>
    <property type="project" value="UniProtKB-KW"/>
</dbReference>
<feature type="domain" description="CagE TrbE VirB component of type IV transporter system central" evidence="5">
    <location>
        <begin position="200"/>
        <end position="389"/>
    </location>
</feature>
<gene>
    <name evidence="7" type="ORF">GR206_34140</name>
</gene>
<dbReference type="Proteomes" id="UP000468864">
    <property type="component" value="Unassembled WGS sequence"/>
</dbReference>
<sequence>MAKGWCTVLERPATRAARSLAIKRSEKGEMLVSGLPYLSAVDDVTLMLRDGDLMGSFVVEGINAETVDSFHTVELCNAFSRFIAQQRSDVAYYVHRISVETRPTMPPVDGHPFNEEIDRRWQGYLQMVGLRDRVTVVTLIIRPPWKTAKFLSLFGGRDVHSRHEFEARALRLDQMINTCMVGVGEAGPSRLTVSDGRWLGLLRTLIDGSGGSLIPGTKFLPVADLLASSQITFQGPVFECEGTDPGRRRFGTIVSVKDYPAETYPGILDRLNLPYDTVVTQSFTPIDPISAQGKIARVRKQMRAAEDAAISLMAQLEEAEDDVASGRVIFGDHHCSVAVFCDSLKELDGAMAYVARAMQDAGSAIVRENFSSRVVYFAQHPGNFAYRTRPAMISSQNFAQLCAMHGQSKGSPPDKCPWGDAVTIFPTARGETFRFNFHLPGKPGQRTVGHTLVLGQTGSGKTLGTAFLISQAQRLGARTILFDKDNGFEMAVRAMGGRYSTVRMGDETGFNPMRTEADSRGAAWLTDWLAALAENDGGKLNPVQIQALSDAVQANTTADPRLQNLEQFRSQLRATDDDGDLYNRLGRWDETGQFGWLFGGKGLDPLAFDNRLTAFDLTEIFDNDVARTAWLSYVFRRVERLVEDEHPTLLVLDEAWKLLDNPYFEARLKDWMLTMRKKNVAVVLLTQRVSHIKNSAAGDAILESAVTRLVYTSSFNTAAELAPLHLTPTESAFLQMSNVDNHLVLLKSGNDSVVLDFDLVAIGKGIDVLGGGRGEKAIAGWRDRPDFQMEMLQ</sequence>
<keyword evidence="3" id="KW-0067">ATP-binding</keyword>
<dbReference type="AlphaFoldDB" id="A0A6N9ZR81"/>
<dbReference type="EMBL" id="WUEP01000052">
    <property type="protein sequence ID" value="NEH95983.1"/>
    <property type="molecule type" value="Genomic_DNA"/>
</dbReference>
<accession>A0A6N9ZR81</accession>